<dbReference type="InterPro" id="IPR029016">
    <property type="entry name" value="GAF-like_dom_sf"/>
</dbReference>
<dbReference type="Pfam" id="PF13185">
    <property type="entry name" value="GAF_2"/>
    <property type="match status" value="1"/>
</dbReference>
<dbReference type="PANTHER" id="PTHR45138:SF9">
    <property type="entry name" value="DIGUANYLATE CYCLASE DGCM-RELATED"/>
    <property type="match status" value="1"/>
</dbReference>
<dbReference type="SUPFAM" id="SSF55781">
    <property type="entry name" value="GAF domain-like"/>
    <property type="match status" value="2"/>
</dbReference>
<reference evidence="2" key="1">
    <citation type="submission" date="2024-05" db="EMBL/GenBank/DDBJ databases">
        <title>Draft genome assemblies of 36 bacteria isolated from hibernating arctic ground squirrels.</title>
        <authorList>
            <person name="McKee H."/>
            <person name="Mullen L."/>
            <person name="Drown D.M."/>
            <person name="Duddleston K.N."/>
        </authorList>
    </citation>
    <scope>NUCLEOTIDE SEQUENCE</scope>
    <source>
        <strain evidence="2">AN1007</strain>
    </source>
</reference>
<dbReference type="NCBIfam" id="TIGR00254">
    <property type="entry name" value="GGDEF"/>
    <property type="match status" value="1"/>
</dbReference>
<dbReference type="Gene3D" id="3.30.70.270">
    <property type="match status" value="1"/>
</dbReference>
<dbReference type="EMBL" id="CP159992">
    <property type="protein sequence ID" value="XCP96395.1"/>
    <property type="molecule type" value="Genomic_DNA"/>
</dbReference>
<accession>A0AAU8NHA9</accession>
<keyword evidence="2" id="KW-0548">Nucleotidyltransferase</keyword>
<dbReference type="SMART" id="SM00065">
    <property type="entry name" value="GAF"/>
    <property type="match status" value="1"/>
</dbReference>
<dbReference type="Gene3D" id="3.30.450.40">
    <property type="match status" value="2"/>
</dbReference>
<dbReference type="GO" id="GO:1902201">
    <property type="term" value="P:negative regulation of bacterial-type flagellum-dependent cell motility"/>
    <property type="evidence" value="ECO:0007669"/>
    <property type="project" value="TreeGrafter"/>
</dbReference>
<evidence type="ECO:0000313" key="2">
    <source>
        <dbReference type="EMBL" id="XCP96395.1"/>
    </source>
</evidence>
<dbReference type="SMART" id="SM00267">
    <property type="entry name" value="GGDEF"/>
    <property type="match status" value="1"/>
</dbReference>
<dbReference type="InterPro" id="IPR050469">
    <property type="entry name" value="Diguanylate_Cyclase"/>
</dbReference>
<protein>
    <submittedName>
        <fullName evidence="2">Sensor domain-containing diguanylate cyclase</fullName>
        <ecNumber evidence="2">2.7.7.65</ecNumber>
    </submittedName>
</protein>
<dbReference type="AlphaFoldDB" id="A0AAU8NHA9"/>
<dbReference type="PROSITE" id="PS50887">
    <property type="entry name" value="GGDEF"/>
    <property type="match status" value="1"/>
</dbReference>
<dbReference type="InterPro" id="IPR003018">
    <property type="entry name" value="GAF"/>
</dbReference>
<dbReference type="GO" id="GO:0052621">
    <property type="term" value="F:diguanylate cyclase activity"/>
    <property type="evidence" value="ECO:0007669"/>
    <property type="project" value="UniProtKB-EC"/>
</dbReference>
<sequence length="663" mass="76034">MLEHLRSLPASLKSRSAGDSTSFTVLPSHDDHALWMQKMDITPFDFSYLSSLLEQAYKDWINQNDTASDRPYAVYSVWNTEGECVGGDPVHGMDSDINVRSMVVECTEKGHTLSQSGSSRQGSYLLIAEPLFSRINKDMFAVFTALVFEDGRSETSEAVVRSEALHYRTCFYRRFEYIFMTDLLHAHEQTAREEHRRSILFQIVQRMHDKMDVGAILDEVFVSMDYLYPSTHIMLYMSQDQRNFNPRIKPLHVHERGEDICVRSFMEGKLIVSRSEELDRRIIEVGLPLKGKQGIYGVFHIEMNEELMEDSDLQLIAMMADTAGTAFENAKLHEQSHKLIQELRVINDLTQRLNKSLQLMEIYQFSGQELKNIFLADFFCILQLNDTTSRFEVMSTNIKNLGDRTYPVDSGIAGYVYQTEEPLIISDYTQFDKVTSSFMELTSAMSLIASPVRVDGHVKSVILLAHVREHFFSYENYRLLQMLSIHIGLALTNATLHAEVRRLANLDMLTGLYVRHYLDNIIHERQAHDYCGSLVVVDIDQFKQVNDTFGHQTGDQVLKQVSDIVTSSVRAEDICARWGGEELAIYMPQIGIQQALVYAERIRMRVEAETRPSVTVSSGIAEWNWMDEKVSVESLFYRADMALYSAKNGGRNRIVIEEQEVTR</sequence>
<organism evidence="2">
    <name type="scientific">Paenibacillus sp. AN1007</name>
    <dbReference type="NCBI Taxonomy" id="3151385"/>
    <lineage>
        <taxon>Bacteria</taxon>
        <taxon>Bacillati</taxon>
        <taxon>Bacillota</taxon>
        <taxon>Bacilli</taxon>
        <taxon>Bacillales</taxon>
        <taxon>Paenibacillaceae</taxon>
        <taxon>Paenibacillus</taxon>
    </lineage>
</organism>
<dbReference type="GO" id="GO:0005886">
    <property type="term" value="C:plasma membrane"/>
    <property type="evidence" value="ECO:0007669"/>
    <property type="project" value="TreeGrafter"/>
</dbReference>
<dbReference type="CDD" id="cd01949">
    <property type="entry name" value="GGDEF"/>
    <property type="match status" value="1"/>
</dbReference>
<dbReference type="PANTHER" id="PTHR45138">
    <property type="entry name" value="REGULATORY COMPONENTS OF SENSORY TRANSDUCTION SYSTEM"/>
    <property type="match status" value="1"/>
</dbReference>
<dbReference type="InterPro" id="IPR000160">
    <property type="entry name" value="GGDEF_dom"/>
</dbReference>
<dbReference type="GO" id="GO:0043709">
    <property type="term" value="P:cell adhesion involved in single-species biofilm formation"/>
    <property type="evidence" value="ECO:0007669"/>
    <property type="project" value="TreeGrafter"/>
</dbReference>
<dbReference type="SUPFAM" id="SSF55073">
    <property type="entry name" value="Nucleotide cyclase"/>
    <property type="match status" value="1"/>
</dbReference>
<keyword evidence="2" id="KW-0808">Transferase</keyword>
<feature type="domain" description="GGDEF" evidence="1">
    <location>
        <begin position="530"/>
        <end position="659"/>
    </location>
</feature>
<dbReference type="Pfam" id="PF00990">
    <property type="entry name" value="GGDEF"/>
    <property type="match status" value="1"/>
</dbReference>
<proteinExistence type="predicted"/>
<name>A0AAU8NHA9_9BACL</name>
<dbReference type="RefSeq" id="WP_342551953.1">
    <property type="nucleotide sequence ID" value="NZ_CP159992.1"/>
</dbReference>
<dbReference type="EC" id="2.7.7.65" evidence="2"/>
<dbReference type="InterPro" id="IPR043128">
    <property type="entry name" value="Rev_trsase/Diguanyl_cyclase"/>
</dbReference>
<dbReference type="FunFam" id="3.30.70.270:FF:000001">
    <property type="entry name" value="Diguanylate cyclase domain protein"/>
    <property type="match status" value="1"/>
</dbReference>
<evidence type="ECO:0000259" key="1">
    <source>
        <dbReference type="PROSITE" id="PS50887"/>
    </source>
</evidence>
<dbReference type="InterPro" id="IPR029787">
    <property type="entry name" value="Nucleotide_cyclase"/>
</dbReference>
<gene>
    <name evidence="2" type="ORF">ABXS70_06740</name>
</gene>